<dbReference type="Proteomes" id="UP000190037">
    <property type="component" value="Unassembled WGS sequence"/>
</dbReference>
<name>A0A1T3NR20_9ACTN</name>
<dbReference type="Pfam" id="PF13560">
    <property type="entry name" value="HTH_31"/>
    <property type="match status" value="1"/>
</dbReference>
<evidence type="ECO:0000313" key="2">
    <source>
        <dbReference type="Proteomes" id="UP000190037"/>
    </source>
</evidence>
<reference evidence="1 2" key="1">
    <citation type="submission" date="2017-03" db="EMBL/GenBank/DDBJ databases">
        <title>Draft genome sequence of Streptomyces scabrisporus NF3, endophyte isolated from Amphipterygium adstringens.</title>
        <authorList>
            <person name="Vazquez M."/>
            <person name="Ceapa C.D."/>
            <person name="Rodriguez Luna D."/>
            <person name="Sanchez Esquivel S."/>
        </authorList>
    </citation>
    <scope>NUCLEOTIDE SEQUENCE [LARGE SCALE GENOMIC DNA]</scope>
    <source>
        <strain evidence="1 2">NF3</strain>
    </source>
</reference>
<gene>
    <name evidence="1" type="ORF">B4N89_34875</name>
</gene>
<keyword evidence="2" id="KW-1185">Reference proteome</keyword>
<proteinExistence type="predicted"/>
<evidence type="ECO:0000313" key="1">
    <source>
        <dbReference type="EMBL" id="OPC79246.1"/>
    </source>
</evidence>
<sequence length="78" mass="8782">MIVARNVRMLARRDGYTDGAIGEALGHGRSWAWRRFTGELPFDLNDVERLAELFQVDPAHLLAPAHTWAPDPSRRAVS</sequence>
<dbReference type="InterPro" id="IPR010982">
    <property type="entry name" value="Lambda_DNA-bd_dom_sf"/>
</dbReference>
<dbReference type="EMBL" id="MWQN01000002">
    <property type="protein sequence ID" value="OPC79246.1"/>
    <property type="molecule type" value="Genomic_DNA"/>
</dbReference>
<dbReference type="GO" id="GO:0003677">
    <property type="term" value="F:DNA binding"/>
    <property type="evidence" value="ECO:0007669"/>
    <property type="project" value="InterPro"/>
</dbReference>
<comment type="caution">
    <text evidence="1">The sequence shown here is derived from an EMBL/GenBank/DDBJ whole genome shotgun (WGS) entry which is preliminary data.</text>
</comment>
<accession>A0A1T3NR20</accession>
<protein>
    <submittedName>
        <fullName evidence="1">Uncharacterized protein</fullName>
    </submittedName>
</protein>
<dbReference type="AlphaFoldDB" id="A0A1T3NR20"/>
<dbReference type="SUPFAM" id="SSF47413">
    <property type="entry name" value="lambda repressor-like DNA-binding domains"/>
    <property type="match status" value="1"/>
</dbReference>
<organism evidence="1 2">
    <name type="scientific">Embleya scabrispora</name>
    <dbReference type="NCBI Taxonomy" id="159449"/>
    <lineage>
        <taxon>Bacteria</taxon>
        <taxon>Bacillati</taxon>
        <taxon>Actinomycetota</taxon>
        <taxon>Actinomycetes</taxon>
        <taxon>Kitasatosporales</taxon>
        <taxon>Streptomycetaceae</taxon>
        <taxon>Embleya</taxon>
    </lineage>
</organism>